<name>A0ABS8KU91_9HYPH</name>
<dbReference type="InterPro" id="IPR032710">
    <property type="entry name" value="NTF2-like_dom_sf"/>
</dbReference>
<keyword evidence="1" id="KW-0413">Isomerase</keyword>
<dbReference type="EMBL" id="JAJISD010000004">
    <property type="protein sequence ID" value="MCC8429654.1"/>
    <property type="molecule type" value="Genomic_DNA"/>
</dbReference>
<accession>A0ABS8KU91</accession>
<dbReference type="Proteomes" id="UP001198862">
    <property type="component" value="Unassembled WGS sequence"/>
</dbReference>
<dbReference type="SUPFAM" id="SSF54427">
    <property type="entry name" value="NTF2-like"/>
    <property type="match status" value="1"/>
</dbReference>
<evidence type="ECO:0000313" key="1">
    <source>
        <dbReference type="EMBL" id="MCC8429654.1"/>
    </source>
</evidence>
<comment type="caution">
    <text evidence="1">The sequence shown here is derived from an EMBL/GenBank/DDBJ whole genome shotgun (WGS) entry which is preliminary data.</text>
</comment>
<keyword evidence="2" id="KW-1185">Reference proteome</keyword>
<sequence length="156" mass="17700">MNLRTPVAAEDLAAVRQWFDTLSKHCRAVDYEGARAIFADDMIAFGTFTDFMIGRELAEQKQWRNVWGTIREFRYDLSKIEAIVSADRLTAVGMGVWQSYGFHPNGDRFDRPGRTTTVMGRKAVGDPFVATHTHMSLFRGTPERSYGNFAKSEVEP</sequence>
<dbReference type="RefSeq" id="WP_230550847.1">
    <property type="nucleotide sequence ID" value="NZ_JAJISD010000004.1"/>
</dbReference>
<organism evidence="1 2">
    <name type="scientific">Reyranella aquatilis</name>
    <dbReference type="NCBI Taxonomy" id="2035356"/>
    <lineage>
        <taxon>Bacteria</taxon>
        <taxon>Pseudomonadati</taxon>
        <taxon>Pseudomonadota</taxon>
        <taxon>Alphaproteobacteria</taxon>
        <taxon>Hyphomicrobiales</taxon>
        <taxon>Reyranellaceae</taxon>
        <taxon>Reyranella</taxon>
    </lineage>
</organism>
<proteinExistence type="predicted"/>
<dbReference type="Gene3D" id="3.10.450.50">
    <property type="match status" value="1"/>
</dbReference>
<reference evidence="1 2" key="1">
    <citation type="submission" date="2021-11" db="EMBL/GenBank/DDBJ databases">
        <authorList>
            <person name="Lee D.-H."/>
            <person name="Kim S.-B."/>
        </authorList>
    </citation>
    <scope>NUCLEOTIDE SEQUENCE [LARGE SCALE GENOMIC DNA]</scope>
    <source>
        <strain evidence="1 2">KCTC 52223</strain>
    </source>
</reference>
<dbReference type="GO" id="GO:0016853">
    <property type="term" value="F:isomerase activity"/>
    <property type="evidence" value="ECO:0007669"/>
    <property type="project" value="UniProtKB-KW"/>
</dbReference>
<evidence type="ECO:0000313" key="2">
    <source>
        <dbReference type="Proteomes" id="UP001198862"/>
    </source>
</evidence>
<protein>
    <submittedName>
        <fullName evidence="1">Ketosteroid isomerase</fullName>
    </submittedName>
</protein>
<gene>
    <name evidence="1" type="ORF">LJ725_11810</name>
</gene>